<keyword evidence="6" id="KW-1185">Reference proteome</keyword>
<dbReference type="InterPro" id="IPR014352">
    <property type="entry name" value="FERM/acyl-CoA-bd_prot_sf"/>
</dbReference>
<evidence type="ECO:0000256" key="3">
    <source>
        <dbReference type="SAM" id="MobiDB-lite"/>
    </source>
</evidence>
<dbReference type="Gene3D" id="1.20.80.10">
    <property type="match status" value="1"/>
</dbReference>
<accession>A0ABN9WAN4</accession>
<feature type="domain" description="ACB" evidence="4">
    <location>
        <begin position="137"/>
        <end position="230"/>
    </location>
</feature>
<dbReference type="Proteomes" id="UP001189429">
    <property type="component" value="Unassembled WGS sequence"/>
</dbReference>
<sequence length="246" mass="27441">MALAPAPWEGREGQYCDFWSVAADAGEAEVIAHPTDLPWCFVNPGMQCAGDAELQDSIKTPDDGYNSSFLRSSGPCASSVSSRSRAVEEGHAQVNGVLWPLGLTALMALLAAASCGLRLMVLPPRKPLDTPPADTPLSLKFEMAEREVEALVNESTPQDVRLRLYGLHKQAYHSFSIKWVKEPEGDRFSSKKTWEQQKYDAWKRVQNLKTEEAMKQYIQTVEQYKAQRTKQNAREKDDSRGGCFLS</sequence>
<protein>
    <recommendedName>
        <fullName evidence="4">ACB domain-containing protein</fullName>
    </recommendedName>
</protein>
<dbReference type="PANTHER" id="PTHR23310">
    <property type="entry name" value="ACYL-COA-BINDING PROTEIN, ACBP"/>
    <property type="match status" value="1"/>
</dbReference>
<comment type="similarity">
    <text evidence="1">Belongs to the ACBP family.</text>
</comment>
<evidence type="ECO:0000313" key="5">
    <source>
        <dbReference type="EMBL" id="CAK0883299.1"/>
    </source>
</evidence>
<evidence type="ECO:0000256" key="2">
    <source>
        <dbReference type="ARBA" id="ARBA00023121"/>
    </source>
</evidence>
<dbReference type="EMBL" id="CAUYUJ010018395">
    <property type="protein sequence ID" value="CAK0883299.1"/>
    <property type="molecule type" value="Genomic_DNA"/>
</dbReference>
<reference evidence="5" key="1">
    <citation type="submission" date="2023-10" db="EMBL/GenBank/DDBJ databases">
        <authorList>
            <person name="Chen Y."/>
            <person name="Shah S."/>
            <person name="Dougan E. K."/>
            <person name="Thang M."/>
            <person name="Chan C."/>
        </authorList>
    </citation>
    <scope>NUCLEOTIDE SEQUENCE [LARGE SCALE GENOMIC DNA]</scope>
</reference>
<dbReference type="Pfam" id="PF00887">
    <property type="entry name" value="ACBP"/>
    <property type="match status" value="1"/>
</dbReference>
<gene>
    <name evidence="5" type="ORF">PCOR1329_LOCUS65544</name>
</gene>
<evidence type="ECO:0000259" key="4">
    <source>
        <dbReference type="PROSITE" id="PS51228"/>
    </source>
</evidence>
<organism evidence="5 6">
    <name type="scientific">Prorocentrum cordatum</name>
    <dbReference type="NCBI Taxonomy" id="2364126"/>
    <lineage>
        <taxon>Eukaryota</taxon>
        <taxon>Sar</taxon>
        <taxon>Alveolata</taxon>
        <taxon>Dinophyceae</taxon>
        <taxon>Prorocentrales</taxon>
        <taxon>Prorocentraceae</taxon>
        <taxon>Prorocentrum</taxon>
    </lineage>
</organism>
<proteinExistence type="inferred from homology"/>
<feature type="region of interest" description="Disordered" evidence="3">
    <location>
        <begin position="225"/>
        <end position="246"/>
    </location>
</feature>
<name>A0ABN9WAN4_9DINO</name>
<dbReference type="PROSITE" id="PS51228">
    <property type="entry name" value="ACB_2"/>
    <property type="match status" value="1"/>
</dbReference>
<evidence type="ECO:0000313" key="6">
    <source>
        <dbReference type="Proteomes" id="UP001189429"/>
    </source>
</evidence>
<dbReference type="SUPFAM" id="SSF47027">
    <property type="entry name" value="Acyl-CoA binding protein"/>
    <property type="match status" value="1"/>
</dbReference>
<dbReference type="InterPro" id="IPR000582">
    <property type="entry name" value="Acyl-CoA-binding_protein"/>
</dbReference>
<keyword evidence="2" id="KW-0446">Lipid-binding</keyword>
<evidence type="ECO:0000256" key="1">
    <source>
        <dbReference type="ARBA" id="ARBA00005567"/>
    </source>
</evidence>
<comment type="caution">
    <text evidence="5">The sequence shown here is derived from an EMBL/GenBank/DDBJ whole genome shotgun (WGS) entry which is preliminary data.</text>
</comment>
<dbReference type="PANTHER" id="PTHR23310:SF62">
    <property type="entry name" value="ACYL-COA BINDING PROTEIN 1, ISOFORM A"/>
    <property type="match status" value="1"/>
</dbReference>
<dbReference type="InterPro" id="IPR035984">
    <property type="entry name" value="Acyl-CoA-binding_sf"/>
</dbReference>